<evidence type="ECO:0000256" key="7">
    <source>
        <dbReference type="RuleBase" id="RU004326"/>
    </source>
</evidence>
<dbReference type="Pfam" id="PF02879">
    <property type="entry name" value="PGM_PMM_II"/>
    <property type="match status" value="1"/>
</dbReference>
<dbReference type="Pfam" id="PF02880">
    <property type="entry name" value="PGM_PMM_III"/>
    <property type="match status" value="1"/>
</dbReference>
<dbReference type="AlphaFoldDB" id="A0A1M6R987"/>
<dbReference type="Gene3D" id="3.30.310.50">
    <property type="entry name" value="Alpha-D-phosphohexomutase, C-terminal domain"/>
    <property type="match status" value="1"/>
</dbReference>
<evidence type="ECO:0000256" key="1">
    <source>
        <dbReference type="ARBA" id="ARBA00001946"/>
    </source>
</evidence>
<dbReference type="GO" id="GO:0008973">
    <property type="term" value="F:phosphopentomutase activity"/>
    <property type="evidence" value="ECO:0007669"/>
    <property type="project" value="TreeGrafter"/>
</dbReference>
<feature type="compositionally biased region" description="Polar residues" evidence="8">
    <location>
        <begin position="41"/>
        <end position="54"/>
    </location>
</feature>
<dbReference type="PROSITE" id="PS00710">
    <property type="entry name" value="PGM_PMM"/>
    <property type="match status" value="1"/>
</dbReference>
<dbReference type="SUPFAM" id="SSF53738">
    <property type="entry name" value="Phosphoglucomutase, first 3 domains"/>
    <property type="match status" value="3"/>
</dbReference>
<evidence type="ECO:0000256" key="3">
    <source>
        <dbReference type="ARBA" id="ARBA00022553"/>
    </source>
</evidence>
<dbReference type="InterPro" id="IPR036900">
    <property type="entry name" value="A-D-PHexomutase_C_sf"/>
</dbReference>
<feature type="domain" description="Alpha-D-phosphohexomutase C-terminal" evidence="9">
    <location>
        <begin position="483"/>
        <end position="533"/>
    </location>
</feature>
<dbReference type="InterPro" id="IPR005845">
    <property type="entry name" value="A-D-PHexomutase_a/b/a-II"/>
</dbReference>
<dbReference type="InterPro" id="IPR005843">
    <property type="entry name" value="A-D-PHexomutase_C"/>
</dbReference>
<organism evidence="13 14">
    <name type="scientific">Pseudonocardia thermophila</name>
    <dbReference type="NCBI Taxonomy" id="1848"/>
    <lineage>
        <taxon>Bacteria</taxon>
        <taxon>Bacillati</taxon>
        <taxon>Actinomycetota</taxon>
        <taxon>Actinomycetes</taxon>
        <taxon>Pseudonocardiales</taxon>
        <taxon>Pseudonocardiaceae</taxon>
        <taxon>Pseudonocardia</taxon>
    </lineage>
</organism>
<evidence type="ECO:0000256" key="6">
    <source>
        <dbReference type="ARBA" id="ARBA00023235"/>
    </source>
</evidence>
<evidence type="ECO:0000256" key="5">
    <source>
        <dbReference type="ARBA" id="ARBA00022842"/>
    </source>
</evidence>
<keyword evidence="4 7" id="KW-0479">Metal-binding</keyword>
<evidence type="ECO:0000259" key="11">
    <source>
        <dbReference type="Pfam" id="PF02879"/>
    </source>
</evidence>
<comment type="cofactor">
    <cofactor evidence="1">
        <name>Mg(2+)</name>
        <dbReference type="ChEBI" id="CHEBI:18420"/>
    </cofactor>
</comment>
<evidence type="ECO:0000313" key="14">
    <source>
        <dbReference type="Proteomes" id="UP000184363"/>
    </source>
</evidence>
<evidence type="ECO:0000256" key="4">
    <source>
        <dbReference type="ARBA" id="ARBA00022723"/>
    </source>
</evidence>
<feature type="domain" description="Alpha-D-phosphohexomutase alpha/beta/alpha" evidence="10">
    <location>
        <begin position="40"/>
        <end position="180"/>
    </location>
</feature>
<keyword evidence="14" id="KW-1185">Reference proteome</keyword>
<dbReference type="InterPro" id="IPR005844">
    <property type="entry name" value="A-D-PHexomutase_a/b/a-I"/>
</dbReference>
<evidence type="ECO:0000259" key="12">
    <source>
        <dbReference type="Pfam" id="PF02880"/>
    </source>
</evidence>
<comment type="similarity">
    <text evidence="2 7">Belongs to the phosphohexose mutase family.</text>
</comment>
<dbReference type="PANTHER" id="PTHR45745:SF1">
    <property type="entry name" value="PHOSPHOGLUCOMUTASE 2B-RELATED"/>
    <property type="match status" value="1"/>
</dbReference>
<dbReference type="SUPFAM" id="SSF55957">
    <property type="entry name" value="Phosphoglucomutase, C-terminal domain"/>
    <property type="match status" value="1"/>
</dbReference>
<dbReference type="OrthoDB" id="9806956at2"/>
<dbReference type="InterPro" id="IPR016055">
    <property type="entry name" value="A-D-PHexomutase_a/b/a-I/II/III"/>
</dbReference>
<proteinExistence type="inferred from homology"/>
<dbReference type="GO" id="GO:0000287">
    <property type="term" value="F:magnesium ion binding"/>
    <property type="evidence" value="ECO:0007669"/>
    <property type="project" value="InterPro"/>
</dbReference>
<keyword evidence="5 7" id="KW-0460">Magnesium</keyword>
<dbReference type="InterPro" id="IPR005852">
    <property type="entry name" value="PGM_a-D-Glc-sp"/>
</dbReference>
<dbReference type="Pfam" id="PF00408">
    <property type="entry name" value="PGM_PMM_IV"/>
    <property type="match status" value="1"/>
</dbReference>
<dbReference type="Proteomes" id="UP000184363">
    <property type="component" value="Unassembled WGS sequence"/>
</dbReference>
<keyword evidence="3" id="KW-0597">Phosphoprotein</keyword>
<dbReference type="GO" id="GO:0006166">
    <property type="term" value="P:purine ribonucleoside salvage"/>
    <property type="evidence" value="ECO:0007669"/>
    <property type="project" value="TreeGrafter"/>
</dbReference>
<feature type="domain" description="Alpha-D-phosphohexomutase alpha/beta/alpha" evidence="12">
    <location>
        <begin position="318"/>
        <end position="438"/>
    </location>
</feature>
<accession>A0A1M6R987</accession>
<reference evidence="13 14" key="1">
    <citation type="submission" date="2016-11" db="EMBL/GenBank/DDBJ databases">
        <authorList>
            <person name="Jaros S."/>
            <person name="Januszkiewicz K."/>
            <person name="Wedrychowicz H."/>
        </authorList>
    </citation>
    <scope>NUCLEOTIDE SEQUENCE [LARGE SCALE GENOMIC DNA]</scope>
    <source>
        <strain evidence="13 14">DSM 43832</strain>
    </source>
</reference>
<gene>
    <name evidence="13" type="ORF">SAMN05443637_104251</name>
</gene>
<evidence type="ECO:0000313" key="13">
    <source>
        <dbReference type="EMBL" id="SHK29035.1"/>
    </source>
</evidence>
<dbReference type="CDD" id="cd05801">
    <property type="entry name" value="PGM_like3"/>
    <property type="match status" value="1"/>
</dbReference>
<dbReference type="GO" id="GO:0004614">
    <property type="term" value="F:phosphoglucomutase activity"/>
    <property type="evidence" value="ECO:0007669"/>
    <property type="project" value="InterPro"/>
</dbReference>
<dbReference type="InterPro" id="IPR005846">
    <property type="entry name" value="A-D-PHexomutase_a/b/a-III"/>
</dbReference>
<dbReference type="RefSeq" id="WP_073456239.1">
    <property type="nucleotide sequence ID" value="NZ_CALGVN010000026.1"/>
</dbReference>
<evidence type="ECO:0000256" key="8">
    <source>
        <dbReference type="SAM" id="MobiDB-lite"/>
    </source>
</evidence>
<keyword evidence="6" id="KW-0413">Isomerase</keyword>
<dbReference type="InterPro" id="IPR016066">
    <property type="entry name" value="A-D-PHexomutase_CS"/>
</dbReference>
<evidence type="ECO:0000256" key="2">
    <source>
        <dbReference type="ARBA" id="ARBA00010231"/>
    </source>
</evidence>
<protein>
    <submittedName>
        <fullName evidence="13">Phosphoglucomutase</fullName>
    </submittedName>
</protein>
<dbReference type="STRING" id="1848.SAMN05443637_104251"/>
<name>A0A1M6R987_PSETH</name>
<dbReference type="Pfam" id="PF02878">
    <property type="entry name" value="PGM_PMM_I"/>
    <property type="match status" value="1"/>
</dbReference>
<dbReference type="NCBIfam" id="TIGR01132">
    <property type="entry name" value="pgm"/>
    <property type="match status" value="1"/>
</dbReference>
<dbReference type="Gene3D" id="3.40.120.10">
    <property type="entry name" value="Alpha-D-Glucose-1,6-Bisphosphate, subunit A, domain 3"/>
    <property type="match status" value="3"/>
</dbReference>
<dbReference type="GO" id="GO:0005975">
    <property type="term" value="P:carbohydrate metabolic process"/>
    <property type="evidence" value="ECO:0007669"/>
    <property type="project" value="InterPro"/>
</dbReference>
<feature type="region of interest" description="Disordered" evidence="8">
    <location>
        <begin position="29"/>
        <end position="54"/>
    </location>
</feature>
<dbReference type="PANTHER" id="PTHR45745">
    <property type="entry name" value="PHOSPHOMANNOMUTASE 45A"/>
    <property type="match status" value="1"/>
</dbReference>
<sequence>MANDPRAGTPAEPRDLVDIDALLAAYTERHPDPSVPGQRVSFGTSGHRGSSLTTTFNDDHIAATSQAIVEYRAAQGTTGPLFIGRDTHALSEPAWRTALEVFAANDVTVLVDAAGGYTPTPAVSHAILRHNRDRTDGLADGVVVTPSHNPPSDGGFKYNPPNGGPADTSATAWIADRANALLEEGLAGVRRRAVDPEELPGYDFLGSYVDDLPNVVDLAAIKAAGVRIGADPLGGASVAYWGAIAERHGLDLTVVNPTVDPQFGFMTLDWDGKIRMDCSSPYAMASLVAARDRFPISTGNDADADRHGIVTSDAGLMNPNHFLAVAIQHLYTHRPGWPAGAGIGKTAVSSSMIDRVAADLGRRLVETPVGFKWFVPGLLDGSLGFGGEESAGASFLRKDGTVWSTDKDGIILCLLASEILAVTGKTPSQQYAELTERFGAPAYARIDVATTPEAKAKLAKLSAADVTADELAGEKIIARLTEAPGNGAPLGGLKVVTENGWFAARPSGTEDVYKVYAESFRGPEHLARIQEEAQAVVAAALTS</sequence>
<evidence type="ECO:0000259" key="9">
    <source>
        <dbReference type="Pfam" id="PF00408"/>
    </source>
</evidence>
<feature type="domain" description="Alpha-D-phosphohexomutase alpha/beta/alpha" evidence="11">
    <location>
        <begin position="207"/>
        <end position="312"/>
    </location>
</feature>
<evidence type="ECO:0000259" key="10">
    <source>
        <dbReference type="Pfam" id="PF02878"/>
    </source>
</evidence>
<dbReference type="EMBL" id="FRAP01000004">
    <property type="protein sequence ID" value="SHK29035.1"/>
    <property type="molecule type" value="Genomic_DNA"/>
</dbReference>